<feature type="domain" description="Prokaryotic-type class I peptide chain release factors" evidence="5">
    <location>
        <begin position="239"/>
        <end position="255"/>
    </location>
</feature>
<keyword evidence="2" id="KW-0488">Methylation</keyword>
<feature type="region of interest" description="Disordered" evidence="4">
    <location>
        <begin position="293"/>
        <end position="318"/>
    </location>
</feature>
<dbReference type="SMART" id="SM00937">
    <property type="entry name" value="PCRF"/>
    <property type="match status" value="1"/>
</dbReference>
<reference evidence="6 7" key="1">
    <citation type="journal article" date="2020" name="J. Phycol.">
        <title>Comparative genome analysis reveals Cyanidiococcus gen. nov., a new extremophilic red algal genus sister to Cyanidioschyzon (Cyanidioschyzonaceae, Rhodophyta).</title>
        <authorList>
            <person name="Liu S.-L."/>
            <person name="Chiang Y.-R."/>
            <person name="Yoon H.S."/>
            <person name="Fu H.-Y."/>
        </authorList>
    </citation>
    <scope>NUCLEOTIDE SEQUENCE [LARGE SCALE GENOMIC DNA]</scope>
    <source>
        <strain evidence="6 7">THAL066</strain>
    </source>
</reference>
<gene>
    <name evidence="6" type="ORF">F1559_004399</name>
</gene>
<evidence type="ECO:0000256" key="2">
    <source>
        <dbReference type="ARBA" id="ARBA00022481"/>
    </source>
</evidence>
<dbReference type="InterPro" id="IPR045853">
    <property type="entry name" value="Pep_chain_release_fac_I_sf"/>
</dbReference>
<dbReference type="GO" id="GO:0005737">
    <property type="term" value="C:cytoplasm"/>
    <property type="evidence" value="ECO:0007669"/>
    <property type="project" value="UniProtKB-ARBA"/>
</dbReference>
<sequence length="364" mass="42147">MWSFVFRRIPRAHWRLSLWRTLSSFEKGQFLETTRAALDTIEAELGENRRLLQEFSLKRDSEPEFEQLIREEIQQLERQRRLLLASESTHPTASGGRTVPDIQERPGSEHDTLVPASSERYKPHSIASVFLEVQPGAGGIEASIFANELFKMYERYAKRRDWHFQTLDECLARVEGAGAYERLRHEAGGVRVQRVPVTESRGRVHTSLAFVVILPEDRFENNEDASLLHRDELRIDRFRASGAGGQHVNKTDSAVRVTHLPTGLQVAVQTTRSQHQNLALAMRLLRARLIDSQRQARQRQQQEDRRGQVGSRARHERVRTFHFPRNEVVDHRVHRRVPDLLRILRDGDVDLLPIPNVEAEMQTH</sequence>
<dbReference type="PROSITE" id="PS00745">
    <property type="entry name" value="RF_PROK_I"/>
    <property type="match status" value="1"/>
</dbReference>
<dbReference type="GO" id="GO:0003747">
    <property type="term" value="F:translation release factor activity"/>
    <property type="evidence" value="ECO:0007669"/>
    <property type="project" value="InterPro"/>
</dbReference>
<dbReference type="InterPro" id="IPR005139">
    <property type="entry name" value="PCRF"/>
</dbReference>
<keyword evidence="7" id="KW-1185">Reference proteome</keyword>
<feature type="compositionally biased region" description="Basic and acidic residues" evidence="4">
    <location>
        <begin position="102"/>
        <end position="112"/>
    </location>
</feature>
<dbReference type="InterPro" id="IPR000352">
    <property type="entry name" value="Pep_chain_release_fac_I"/>
</dbReference>
<evidence type="ECO:0000313" key="7">
    <source>
        <dbReference type="Proteomes" id="UP000530660"/>
    </source>
</evidence>
<dbReference type="Proteomes" id="UP000530660">
    <property type="component" value="Unassembled WGS sequence"/>
</dbReference>
<protein>
    <recommendedName>
        <fullName evidence="5">Prokaryotic-type class I peptide chain release factors domain-containing protein</fullName>
    </recommendedName>
</protein>
<evidence type="ECO:0000256" key="4">
    <source>
        <dbReference type="SAM" id="MobiDB-lite"/>
    </source>
</evidence>
<organism evidence="6 7">
    <name type="scientific">Cyanidiococcus yangmingshanensis</name>
    <dbReference type="NCBI Taxonomy" id="2690220"/>
    <lineage>
        <taxon>Eukaryota</taxon>
        <taxon>Rhodophyta</taxon>
        <taxon>Bangiophyceae</taxon>
        <taxon>Cyanidiales</taxon>
        <taxon>Cyanidiaceae</taxon>
        <taxon>Cyanidiococcus</taxon>
    </lineage>
</organism>
<feature type="region of interest" description="Disordered" evidence="4">
    <location>
        <begin position="85"/>
        <end position="118"/>
    </location>
</feature>
<dbReference type="FunFam" id="3.30.160.20:FF:000004">
    <property type="entry name" value="Peptide chain release factor 1"/>
    <property type="match status" value="1"/>
</dbReference>
<keyword evidence="3" id="KW-0648">Protein biosynthesis</keyword>
<dbReference type="PANTHER" id="PTHR43804:SF7">
    <property type="entry name" value="LD18447P"/>
    <property type="match status" value="1"/>
</dbReference>
<comment type="similarity">
    <text evidence="1">Belongs to the prokaryotic/mitochondrial release factor family.</text>
</comment>
<dbReference type="Gene3D" id="3.30.160.20">
    <property type="match status" value="1"/>
</dbReference>
<dbReference type="Pfam" id="PF00472">
    <property type="entry name" value="RF-1"/>
    <property type="match status" value="1"/>
</dbReference>
<evidence type="ECO:0000259" key="5">
    <source>
        <dbReference type="PROSITE" id="PS00745"/>
    </source>
</evidence>
<name>A0A7J7IP99_9RHOD</name>
<dbReference type="EMBL" id="VWRR01000002">
    <property type="protein sequence ID" value="KAF6004946.1"/>
    <property type="molecule type" value="Genomic_DNA"/>
</dbReference>
<comment type="caution">
    <text evidence="6">The sequence shown here is derived from an EMBL/GenBank/DDBJ whole genome shotgun (WGS) entry which is preliminary data.</text>
</comment>
<dbReference type="Pfam" id="PF03462">
    <property type="entry name" value="PCRF"/>
    <property type="match status" value="1"/>
</dbReference>
<dbReference type="Gene3D" id="3.30.70.1660">
    <property type="match status" value="1"/>
</dbReference>
<dbReference type="AlphaFoldDB" id="A0A7J7IP99"/>
<dbReference type="OrthoDB" id="2019491at2759"/>
<accession>A0A7J7IP99</accession>
<evidence type="ECO:0000313" key="6">
    <source>
        <dbReference type="EMBL" id="KAF6004946.1"/>
    </source>
</evidence>
<evidence type="ECO:0000256" key="1">
    <source>
        <dbReference type="ARBA" id="ARBA00010835"/>
    </source>
</evidence>
<evidence type="ECO:0000256" key="3">
    <source>
        <dbReference type="ARBA" id="ARBA00022917"/>
    </source>
</evidence>
<proteinExistence type="inferred from homology"/>
<dbReference type="SUPFAM" id="SSF75620">
    <property type="entry name" value="Release factor"/>
    <property type="match status" value="1"/>
</dbReference>
<dbReference type="InterPro" id="IPR050057">
    <property type="entry name" value="Prokaryotic/Mito_RF"/>
</dbReference>
<dbReference type="PANTHER" id="PTHR43804">
    <property type="entry name" value="LD18447P"/>
    <property type="match status" value="1"/>
</dbReference>